<dbReference type="Proteomes" id="UP000787419">
    <property type="component" value="Unassembled WGS sequence"/>
</dbReference>
<name>A0A9D5WVT0_9BACT</name>
<proteinExistence type="predicted"/>
<comment type="caution">
    <text evidence="1">The sequence shown here is derived from an EMBL/GenBank/DDBJ whole genome shotgun (WGS) entry which is preliminary data.</text>
</comment>
<dbReference type="EMBL" id="JABZTM010000046">
    <property type="protein sequence ID" value="MBF1446813.1"/>
    <property type="molecule type" value="Genomic_DNA"/>
</dbReference>
<accession>A0A9D5WVT0</accession>
<dbReference type="AlphaFoldDB" id="A0A9D5WVT0"/>
<gene>
    <name evidence="1" type="ORF">HXN55_05430</name>
</gene>
<organism evidence="1 2">
    <name type="scientific">Prevotella nigrescens</name>
    <dbReference type="NCBI Taxonomy" id="28133"/>
    <lineage>
        <taxon>Bacteria</taxon>
        <taxon>Pseudomonadati</taxon>
        <taxon>Bacteroidota</taxon>
        <taxon>Bacteroidia</taxon>
        <taxon>Bacteroidales</taxon>
        <taxon>Prevotellaceae</taxon>
        <taxon>Prevotella</taxon>
    </lineage>
</organism>
<reference evidence="1" key="1">
    <citation type="submission" date="2020-04" db="EMBL/GenBank/DDBJ databases">
        <title>Deep metagenomics examines the oral microbiome during advanced dental caries in children, revealing novel taxa and co-occurrences with host molecules.</title>
        <authorList>
            <person name="Baker J.L."/>
            <person name="Morton J.T."/>
            <person name="Dinis M."/>
            <person name="Alvarez R."/>
            <person name="Tran N.C."/>
            <person name="Knight R."/>
            <person name="Edlund A."/>
        </authorList>
    </citation>
    <scope>NUCLEOTIDE SEQUENCE</scope>
    <source>
        <strain evidence="1">JCVI_32_bin.50</strain>
    </source>
</reference>
<sequence>MTDCAMHAAPKQGAYPFAAGTSGKVAASLVAVAAAPACMGKQACRTATTIQPTCSVSGACLSAEPNQLSRGLCIVRRRGGSKAMTGWAVECNTGIPATPSIYGKETF</sequence>
<dbReference type="RefSeq" id="WP_004361807.1">
    <property type="nucleotide sequence ID" value="NZ_CAUUTK010000021.1"/>
</dbReference>
<protein>
    <submittedName>
        <fullName evidence="1">Uncharacterized protein</fullName>
    </submittedName>
</protein>
<evidence type="ECO:0000313" key="2">
    <source>
        <dbReference type="Proteomes" id="UP000787419"/>
    </source>
</evidence>
<evidence type="ECO:0000313" key="1">
    <source>
        <dbReference type="EMBL" id="MBF1446813.1"/>
    </source>
</evidence>